<evidence type="ECO:0000259" key="2">
    <source>
        <dbReference type="Pfam" id="PF01833"/>
    </source>
</evidence>
<dbReference type="InterPro" id="IPR002909">
    <property type="entry name" value="IPT_dom"/>
</dbReference>
<dbReference type="AlphaFoldDB" id="B5EBB0"/>
<protein>
    <submittedName>
        <fullName evidence="3">IPT/TIG domain protein</fullName>
    </submittedName>
</protein>
<evidence type="ECO:0000313" key="4">
    <source>
        <dbReference type="Proteomes" id="UP000008825"/>
    </source>
</evidence>
<dbReference type="SUPFAM" id="SSF81296">
    <property type="entry name" value="E set domains"/>
    <property type="match status" value="2"/>
</dbReference>
<dbReference type="STRING" id="404380.Gbem_3409"/>
<name>B5EBB0_CITBB</name>
<sequence length="297" mass="31471">MLRKLFFLLLVPLLFPIVAAAQTPAPQKPAAVTLFPLSVLSIIPAQGEPGTAVTLNGTGFTTGTAVFLGTRQLPATLVGNRLLTVELPDLPPGVYALYLKREDGSTSRAFNFALQPQKPVATSLSPDTVTACSTGREREVAVAGAKFQPGARVFLDGAALTTRFISPAALSFTAPAVGAGLHQVQVKNPSDAGSGVLALFIDAKPEIASVTIGREFVSAYELVLTGKNFQQSSVLVADGKRVGTGEQIATERERLIYLGCNQLVYERHPYDPTPKEIRLQVVNQNGEESALFTISAP</sequence>
<keyword evidence="1" id="KW-0732">Signal</keyword>
<dbReference type="Gene3D" id="2.60.40.10">
    <property type="entry name" value="Immunoglobulins"/>
    <property type="match status" value="2"/>
</dbReference>
<reference evidence="3 4" key="2">
    <citation type="journal article" date="2010" name="BMC Genomics">
        <title>The genome of Geobacter bemidjiensis, exemplar for the subsurface clade of Geobacter species that predominate in Fe(III)-reducing subsurface environments.</title>
        <authorList>
            <person name="Aklujkar M."/>
            <person name="Young N.D."/>
            <person name="Holmes D."/>
            <person name="Chavan M."/>
            <person name="Risso C."/>
            <person name="Kiss H.E."/>
            <person name="Han C.S."/>
            <person name="Land M.L."/>
            <person name="Lovley D.R."/>
        </authorList>
    </citation>
    <scope>NUCLEOTIDE SEQUENCE [LARGE SCALE GENOMIC DNA]</scope>
    <source>
        <strain evidence="4">ATCC BAA-1014 / DSM 16622 / JCM 12645 / Bem</strain>
    </source>
</reference>
<keyword evidence="4" id="KW-1185">Reference proteome</keyword>
<dbReference type="RefSeq" id="WP_012531835.1">
    <property type="nucleotide sequence ID" value="NC_011146.1"/>
</dbReference>
<dbReference type="InterPro" id="IPR014756">
    <property type="entry name" value="Ig_E-set"/>
</dbReference>
<dbReference type="KEGG" id="gbm:Gbem_3409"/>
<dbReference type="Pfam" id="PF01833">
    <property type="entry name" value="TIG"/>
    <property type="match status" value="2"/>
</dbReference>
<dbReference type="EMBL" id="CP001124">
    <property type="protein sequence ID" value="ACH40402.1"/>
    <property type="molecule type" value="Genomic_DNA"/>
</dbReference>
<evidence type="ECO:0000256" key="1">
    <source>
        <dbReference type="SAM" id="SignalP"/>
    </source>
</evidence>
<proteinExistence type="predicted"/>
<organism evidence="3 4">
    <name type="scientific">Citrifermentans bemidjiense (strain ATCC BAA-1014 / DSM 16622 / JCM 12645 / Bem)</name>
    <name type="common">Geobacter bemidjiensis</name>
    <dbReference type="NCBI Taxonomy" id="404380"/>
    <lineage>
        <taxon>Bacteria</taxon>
        <taxon>Pseudomonadati</taxon>
        <taxon>Thermodesulfobacteriota</taxon>
        <taxon>Desulfuromonadia</taxon>
        <taxon>Geobacterales</taxon>
        <taxon>Geobacteraceae</taxon>
        <taxon>Citrifermentans</taxon>
    </lineage>
</organism>
<gene>
    <name evidence="3" type="ordered locus">Gbem_3409</name>
</gene>
<feature type="domain" description="IPT/TIG" evidence="2">
    <location>
        <begin position="119"/>
        <end position="193"/>
    </location>
</feature>
<feature type="signal peptide" evidence="1">
    <location>
        <begin position="1"/>
        <end position="20"/>
    </location>
</feature>
<evidence type="ECO:0000313" key="3">
    <source>
        <dbReference type="EMBL" id="ACH40402.1"/>
    </source>
</evidence>
<dbReference type="OrthoDB" id="5401363at2"/>
<dbReference type="Proteomes" id="UP000008825">
    <property type="component" value="Chromosome"/>
</dbReference>
<reference evidence="3 4" key="1">
    <citation type="submission" date="2008-07" db="EMBL/GenBank/DDBJ databases">
        <title>Complete sequence of Geobacter bemidjiensis BEM.</title>
        <authorList>
            <consortium name="US DOE Joint Genome Institute"/>
            <person name="Lucas S."/>
            <person name="Copeland A."/>
            <person name="Lapidus A."/>
            <person name="Glavina del Rio T."/>
            <person name="Dalin E."/>
            <person name="Tice H."/>
            <person name="Bruce D."/>
            <person name="Goodwin L."/>
            <person name="Pitluck S."/>
            <person name="Kiss H."/>
            <person name="Brettin T."/>
            <person name="Detter J.C."/>
            <person name="Han C."/>
            <person name="Kuske C.R."/>
            <person name="Schmutz J."/>
            <person name="Larimer F."/>
            <person name="Land M."/>
            <person name="Hauser L."/>
            <person name="Kyrpides N."/>
            <person name="Lykidis A."/>
            <person name="Lovley D."/>
            <person name="Richardson P."/>
        </authorList>
    </citation>
    <scope>NUCLEOTIDE SEQUENCE [LARGE SCALE GENOMIC DNA]</scope>
    <source>
        <strain evidence="4">ATCC BAA-1014 / DSM 16622 / JCM 12645 / Bem</strain>
    </source>
</reference>
<feature type="domain" description="IPT/TIG" evidence="2">
    <location>
        <begin position="38"/>
        <end position="109"/>
    </location>
</feature>
<accession>B5EBB0</accession>
<dbReference type="InterPro" id="IPR013783">
    <property type="entry name" value="Ig-like_fold"/>
</dbReference>
<feature type="chain" id="PRO_5002829657" evidence="1">
    <location>
        <begin position="21"/>
        <end position="297"/>
    </location>
</feature>
<dbReference type="HOGENOM" id="CLU_879290_0_0_7"/>